<dbReference type="EMBL" id="LGRX02035743">
    <property type="protein sequence ID" value="KAK3233345.1"/>
    <property type="molecule type" value="Genomic_DNA"/>
</dbReference>
<sequence>MSELVDDLKRATDLKEQGTIQVFETRYTLGACKYESALNILEAYNLGSTGRECPSEDEEYRALWTRALEEHAKLQLSCFLNIALCRLKTEEWMKVTDAATEALRIDERNPKALFRRGTAYLRRSQEPGGNGLWLEEAKADLLAAAKIEPKNKDIRVELEAATTALKQQRALQLEKASAGDSHKEVRNGFAKGVLYSDADDNSEARMKRLIQEAGKAVASGKYVDALGIYKRAIEAAALCKPGPEPMLEIRNGAGECSMALENYERAFTEFEACAEYAAELAAHQAKANAWEKAAKAMTLMGKIAESKSAHEKCLAAATKCGDERLQQVSNDGIQAASDPQNIAISSSATVQSINEKLEALRGDIDNLDEG</sequence>
<reference evidence="3 4" key="1">
    <citation type="journal article" date="2015" name="Genome Biol. Evol.">
        <title>Comparative Genomics of a Bacterivorous Green Alga Reveals Evolutionary Causalities and Consequences of Phago-Mixotrophic Mode of Nutrition.</title>
        <authorList>
            <person name="Burns J.A."/>
            <person name="Paasch A."/>
            <person name="Narechania A."/>
            <person name="Kim E."/>
        </authorList>
    </citation>
    <scope>NUCLEOTIDE SEQUENCE [LARGE SCALE GENOMIC DNA]</scope>
    <source>
        <strain evidence="3 4">PLY_AMNH</strain>
    </source>
</reference>
<dbReference type="Proteomes" id="UP001190700">
    <property type="component" value="Unassembled WGS sequence"/>
</dbReference>
<gene>
    <name evidence="3" type="ORF">CYMTET_56350</name>
</gene>
<evidence type="ECO:0000256" key="1">
    <source>
        <dbReference type="ARBA" id="ARBA00022737"/>
    </source>
</evidence>
<organism evidence="3 4">
    <name type="scientific">Cymbomonas tetramitiformis</name>
    <dbReference type="NCBI Taxonomy" id="36881"/>
    <lineage>
        <taxon>Eukaryota</taxon>
        <taxon>Viridiplantae</taxon>
        <taxon>Chlorophyta</taxon>
        <taxon>Pyramimonadophyceae</taxon>
        <taxon>Pyramimonadales</taxon>
        <taxon>Pyramimonadaceae</taxon>
        <taxon>Cymbomonas</taxon>
    </lineage>
</organism>
<keyword evidence="1" id="KW-0677">Repeat</keyword>
<dbReference type="PANTHER" id="PTHR11242:SF0">
    <property type="entry name" value="TPR_REGION DOMAIN-CONTAINING PROTEIN"/>
    <property type="match status" value="1"/>
</dbReference>
<name>A0AAE0BCI1_9CHLO</name>
<dbReference type="InterPro" id="IPR039663">
    <property type="entry name" value="AIP/AIPL1/TTC9"/>
</dbReference>
<keyword evidence="4" id="KW-1185">Reference proteome</keyword>
<dbReference type="Gene3D" id="1.25.40.10">
    <property type="entry name" value="Tetratricopeptide repeat domain"/>
    <property type="match status" value="2"/>
</dbReference>
<evidence type="ECO:0000313" key="4">
    <source>
        <dbReference type="Proteomes" id="UP001190700"/>
    </source>
</evidence>
<dbReference type="SUPFAM" id="SSF48452">
    <property type="entry name" value="TPR-like"/>
    <property type="match status" value="2"/>
</dbReference>
<accession>A0AAE0BCI1</accession>
<evidence type="ECO:0000256" key="2">
    <source>
        <dbReference type="ARBA" id="ARBA00022803"/>
    </source>
</evidence>
<keyword evidence="2" id="KW-0802">TPR repeat</keyword>
<comment type="caution">
    <text evidence="3">The sequence shown here is derived from an EMBL/GenBank/DDBJ whole genome shotgun (WGS) entry which is preliminary data.</text>
</comment>
<protein>
    <submittedName>
        <fullName evidence="3">Uncharacterized protein</fullName>
    </submittedName>
</protein>
<dbReference type="InterPro" id="IPR011990">
    <property type="entry name" value="TPR-like_helical_dom_sf"/>
</dbReference>
<dbReference type="PANTHER" id="PTHR11242">
    <property type="entry name" value="ARYL HYDROCARBON RECEPTOR INTERACTING PROTEIN RELATED"/>
    <property type="match status" value="1"/>
</dbReference>
<dbReference type="AlphaFoldDB" id="A0AAE0BCI1"/>
<proteinExistence type="predicted"/>
<evidence type="ECO:0000313" key="3">
    <source>
        <dbReference type="EMBL" id="KAK3233345.1"/>
    </source>
</evidence>